<evidence type="ECO:0000256" key="5">
    <source>
        <dbReference type="ARBA" id="ARBA00022679"/>
    </source>
</evidence>
<keyword evidence="5 10" id="KW-0808">Transferase</keyword>
<gene>
    <name evidence="12" type="primary">PGKA</name>
    <name evidence="12" type="ORF">CM83_19145</name>
</gene>
<evidence type="ECO:0000313" key="12">
    <source>
        <dbReference type="EMBL" id="JAG22879.1"/>
    </source>
</evidence>
<keyword evidence="9" id="KW-0460">Magnesium</keyword>
<dbReference type="InterPro" id="IPR036043">
    <property type="entry name" value="Phosphoglycerate_kinase_sf"/>
</dbReference>
<name>A0A0A9XSE0_LYGHE</name>
<evidence type="ECO:0000256" key="1">
    <source>
        <dbReference type="ARBA" id="ARBA00000642"/>
    </source>
</evidence>
<evidence type="ECO:0000256" key="4">
    <source>
        <dbReference type="ARBA" id="ARBA00013061"/>
    </source>
</evidence>
<reference evidence="12" key="1">
    <citation type="journal article" date="2014" name="PLoS ONE">
        <title>Transcriptome-Based Identification of ABC Transporters in the Western Tarnished Plant Bug Lygus hesperus.</title>
        <authorList>
            <person name="Hull J.J."/>
            <person name="Chaney K."/>
            <person name="Geib S.M."/>
            <person name="Fabrick J.A."/>
            <person name="Brent C.S."/>
            <person name="Walsh D."/>
            <person name="Lavine L.C."/>
        </authorList>
    </citation>
    <scope>NUCLEOTIDE SEQUENCE</scope>
</reference>
<dbReference type="InterPro" id="IPR001576">
    <property type="entry name" value="Phosphoglycerate_kinase"/>
</dbReference>
<comment type="catalytic activity">
    <reaction evidence="1 10">
        <text>(2R)-3-phosphoglycerate + ATP = (2R)-3-phospho-glyceroyl phosphate + ADP</text>
        <dbReference type="Rhea" id="RHEA:14801"/>
        <dbReference type="ChEBI" id="CHEBI:30616"/>
        <dbReference type="ChEBI" id="CHEBI:57604"/>
        <dbReference type="ChEBI" id="CHEBI:58272"/>
        <dbReference type="ChEBI" id="CHEBI:456216"/>
        <dbReference type="EC" id="2.7.2.3"/>
    </reaction>
</comment>
<comment type="subunit">
    <text evidence="11">Monomer.</text>
</comment>
<accession>A0A0A9XSE0</accession>
<dbReference type="Pfam" id="PF00162">
    <property type="entry name" value="PGK"/>
    <property type="match status" value="1"/>
</dbReference>
<dbReference type="GO" id="GO:0005524">
    <property type="term" value="F:ATP binding"/>
    <property type="evidence" value="ECO:0007669"/>
    <property type="project" value="UniProtKB-KW"/>
</dbReference>
<dbReference type="SUPFAM" id="SSF53748">
    <property type="entry name" value="Phosphoglycerate kinase"/>
    <property type="match status" value="1"/>
</dbReference>
<dbReference type="InterPro" id="IPR015824">
    <property type="entry name" value="Phosphoglycerate_kinase_N"/>
</dbReference>
<dbReference type="PANTHER" id="PTHR11406:SF23">
    <property type="entry name" value="PHOSPHOGLYCERATE KINASE 1, CHLOROPLASTIC-RELATED"/>
    <property type="match status" value="1"/>
</dbReference>
<reference evidence="12" key="2">
    <citation type="submission" date="2014-07" db="EMBL/GenBank/DDBJ databases">
        <authorList>
            <person name="Hull J."/>
        </authorList>
    </citation>
    <scope>NUCLEOTIDE SEQUENCE</scope>
</reference>
<evidence type="ECO:0000256" key="11">
    <source>
        <dbReference type="RuleBase" id="RU000696"/>
    </source>
</evidence>
<comment type="pathway">
    <text evidence="10">Carbohydrate degradation; glycolysis; pyruvate from D-glyceraldehyde 3-phosphate: step 2/5.</text>
</comment>
<dbReference type="GO" id="GO:0043531">
    <property type="term" value="F:ADP binding"/>
    <property type="evidence" value="ECO:0007669"/>
    <property type="project" value="TreeGrafter"/>
</dbReference>
<proteinExistence type="inferred from homology"/>
<evidence type="ECO:0000256" key="10">
    <source>
        <dbReference type="RuleBase" id="RU000532"/>
    </source>
</evidence>
<protein>
    <recommendedName>
        <fullName evidence="4 10">Phosphoglycerate kinase</fullName>
        <ecNumber evidence="4 10">2.7.2.3</ecNumber>
    </recommendedName>
</protein>
<evidence type="ECO:0000256" key="2">
    <source>
        <dbReference type="ARBA" id="ARBA00001946"/>
    </source>
</evidence>
<evidence type="ECO:0000256" key="3">
    <source>
        <dbReference type="ARBA" id="ARBA00008982"/>
    </source>
</evidence>
<dbReference type="GO" id="GO:0005829">
    <property type="term" value="C:cytosol"/>
    <property type="evidence" value="ECO:0007669"/>
    <property type="project" value="TreeGrafter"/>
</dbReference>
<dbReference type="GO" id="GO:0006096">
    <property type="term" value="P:glycolytic process"/>
    <property type="evidence" value="ECO:0007669"/>
    <property type="project" value="UniProtKB-UniPathway"/>
</dbReference>
<keyword evidence="7 10" id="KW-0418">Kinase</keyword>
<dbReference type="PANTHER" id="PTHR11406">
    <property type="entry name" value="PHOSPHOGLYCERATE KINASE"/>
    <property type="match status" value="1"/>
</dbReference>
<dbReference type="PRINTS" id="PR00477">
    <property type="entry name" value="PHGLYCKINASE"/>
</dbReference>
<dbReference type="EMBL" id="GBHO01020725">
    <property type="protein sequence ID" value="JAG22879.1"/>
    <property type="molecule type" value="Transcribed_RNA"/>
</dbReference>
<evidence type="ECO:0000256" key="9">
    <source>
        <dbReference type="ARBA" id="ARBA00022842"/>
    </source>
</evidence>
<evidence type="ECO:0000256" key="8">
    <source>
        <dbReference type="ARBA" id="ARBA00022840"/>
    </source>
</evidence>
<organism evidence="12">
    <name type="scientific">Lygus hesperus</name>
    <name type="common">Western plant bug</name>
    <dbReference type="NCBI Taxonomy" id="30085"/>
    <lineage>
        <taxon>Eukaryota</taxon>
        <taxon>Metazoa</taxon>
        <taxon>Ecdysozoa</taxon>
        <taxon>Arthropoda</taxon>
        <taxon>Hexapoda</taxon>
        <taxon>Insecta</taxon>
        <taxon>Pterygota</taxon>
        <taxon>Neoptera</taxon>
        <taxon>Paraneoptera</taxon>
        <taxon>Hemiptera</taxon>
        <taxon>Heteroptera</taxon>
        <taxon>Panheteroptera</taxon>
        <taxon>Cimicomorpha</taxon>
        <taxon>Miridae</taxon>
        <taxon>Mirini</taxon>
        <taxon>Lygus</taxon>
    </lineage>
</organism>
<evidence type="ECO:0000256" key="7">
    <source>
        <dbReference type="ARBA" id="ARBA00022777"/>
    </source>
</evidence>
<comment type="cofactor">
    <cofactor evidence="2">
        <name>Mg(2+)</name>
        <dbReference type="ChEBI" id="CHEBI:18420"/>
    </cofactor>
</comment>
<dbReference type="GO" id="GO:0006094">
    <property type="term" value="P:gluconeogenesis"/>
    <property type="evidence" value="ECO:0007669"/>
    <property type="project" value="TreeGrafter"/>
</dbReference>
<keyword evidence="8" id="KW-0067">ATP-binding</keyword>
<dbReference type="EC" id="2.7.2.3" evidence="4 10"/>
<dbReference type="UniPathway" id="UPA00109">
    <property type="reaction ID" value="UER00185"/>
</dbReference>
<keyword evidence="6" id="KW-0547">Nucleotide-binding</keyword>
<dbReference type="Gene3D" id="3.40.50.1260">
    <property type="entry name" value="Phosphoglycerate kinase, N-terminal domain"/>
    <property type="match status" value="2"/>
</dbReference>
<dbReference type="GO" id="GO:0004618">
    <property type="term" value="F:phosphoglycerate kinase activity"/>
    <property type="evidence" value="ECO:0007669"/>
    <property type="project" value="UniProtKB-EC"/>
</dbReference>
<sequence length="117" mass="12496">MAQVLASGVDLYVNDCFACAHRRQASNVELPVVLRHAAAGLSMQRELSFFSSRVAPVLHSHMHKGNPLAVVIAGGDVLRKLQLIRSLIDTVDCILVAGAVALPFMVAQGISCGRSYP</sequence>
<comment type="similarity">
    <text evidence="3 10">Belongs to the phosphoglycerate kinase family.</text>
</comment>
<dbReference type="AlphaFoldDB" id="A0A0A9XSE0"/>
<evidence type="ECO:0000256" key="6">
    <source>
        <dbReference type="ARBA" id="ARBA00022741"/>
    </source>
</evidence>